<protein>
    <submittedName>
        <fullName evidence="1">Uncharacterized protein</fullName>
    </submittedName>
</protein>
<dbReference type="EMBL" id="BGPR01107219">
    <property type="protein sequence ID" value="GBM78848.1"/>
    <property type="molecule type" value="Genomic_DNA"/>
</dbReference>
<dbReference type="EMBL" id="BGPR01107221">
    <property type="protein sequence ID" value="GBM78857.1"/>
    <property type="molecule type" value="Genomic_DNA"/>
</dbReference>
<dbReference type="Proteomes" id="UP000499080">
    <property type="component" value="Unassembled WGS sequence"/>
</dbReference>
<sequence length="100" mass="11330">MSKNSHWLTRKTMQPCMYHADTFVLPSTIPSHALLPYPIFLFQLFLSFVNSSNNSLSILVSKSGFKSPQKKKIEPFYAIPYTTISNCLAAEIRCTITTKP</sequence>
<keyword evidence="3" id="KW-1185">Reference proteome</keyword>
<evidence type="ECO:0000313" key="3">
    <source>
        <dbReference type="Proteomes" id="UP000499080"/>
    </source>
</evidence>
<organism evidence="1 3">
    <name type="scientific">Araneus ventricosus</name>
    <name type="common">Orbweaver spider</name>
    <name type="synonym">Epeira ventricosa</name>
    <dbReference type="NCBI Taxonomy" id="182803"/>
    <lineage>
        <taxon>Eukaryota</taxon>
        <taxon>Metazoa</taxon>
        <taxon>Ecdysozoa</taxon>
        <taxon>Arthropoda</taxon>
        <taxon>Chelicerata</taxon>
        <taxon>Arachnida</taxon>
        <taxon>Araneae</taxon>
        <taxon>Araneomorphae</taxon>
        <taxon>Entelegynae</taxon>
        <taxon>Araneoidea</taxon>
        <taxon>Araneidae</taxon>
        <taxon>Araneus</taxon>
    </lineage>
</organism>
<proteinExistence type="predicted"/>
<reference evidence="1 3" key="1">
    <citation type="journal article" date="2019" name="Sci. Rep.">
        <title>Orb-weaving spider Araneus ventricosus genome elucidates the spidroin gene catalogue.</title>
        <authorList>
            <person name="Kono N."/>
            <person name="Nakamura H."/>
            <person name="Ohtoshi R."/>
            <person name="Moran D.A.P."/>
            <person name="Shinohara A."/>
            <person name="Yoshida Y."/>
            <person name="Fujiwara M."/>
            <person name="Mori M."/>
            <person name="Tomita M."/>
            <person name="Arakawa K."/>
        </authorList>
    </citation>
    <scope>NUCLEOTIDE SEQUENCE [LARGE SCALE GENOMIC DNA]</scope>
</reference>
<dbReference type="AlphaFoldDB" id="A0A4Y2IM26"/>
<comment type="caution">
    <text evidence="1">The sequence shown here is derived from an EMBL/GenBank/DDBJ whole genome shotgun (WGS) entry which is preliminary data.</text>
</comment>
<name>A0A4Y2IM26_ARAVE</name>
<gene>
    <name evidence="1" type="ORF">AVEN_199368_1</name>
    <name evidence="2" type="ORF">AVEN_209030_1</name>
</gene>
<accession>A0A4Y2IM26</accession>
<evidence type="ECO:0000313" key="2">
    <source>
        <dbReference type="EMBL" id="GBM78857.1"/>
    </source>
</evidence>
<evidence type="ECO:0000313" key="1">
    <source>
        <dbReference type="EMBL" id="GBM78848.1"/>
    </source>
</evidence>